<feature type="transmembrane region" description="Helical" evidence="5">
    <location>
        <begin position="48"/>
        <end position="72"/>
    </location>
</feature>
<dbReference type="PANTHER" id="PTHR13439">
    <property type="entry name" value="CT120 PROTEIN"/>
    <property type="match status" value="1"/>
</dbReference>
<gene>
    <name evidence="7" type="ORF">SCF082_LOCUS19872</name>
</gene>
<feature type="transmembrane region" description="Helical" evidence="5">
    <location>
        <begin position="20"/>
        <end position="36"/>
    </location>
</feature>
<dbReference type="PANTHER" id="PTHR13439:SF0">
    <property type="entry name" value="TOPOISOMERASE I DAMAGE AFFECTED PROTEIN 4"/>
    <property type="match status" value="1"/>
</dbReference>
<evidence type="ECO:0000256" key="4">
    <source>
        <dbReference type="ARBA" id="ARBA00023136"/>
    </source>
</evidence>
<evidence type="ECO:0000313" key="8">
    <source>
        <dbReference type="Proteomes" id="UP001642464"/>
    </source>
</evidence>
<protein>
    <recommendedName>
        <fullName evidence="6">TLC domain-containing protein</fullName>
    </recommendedName>
</protein>
<feature type="transmembrane region" description="Helical" evidence="5">
    <location>
        <begin position="189"/>
        <end position="210"/>
    </location>
</feature>
<name>A0ABP0KYI5_9DINO</name>
<keyword evidence="8" id="KW-1185">Reference proteome</keyword>
<accession>A0ABP0KYI5</accession>
<feature type="domain" description="TLC" evidence="6">
    <location>
        <begin position="101"/>
        <end position="245"/>
    </location>
</feature>
<dbReference type="Proteomes" id="UP001642464">
    <property type="component" value="Unassembled WGS sequence"/>
</dbReference>
<evidence type="ECO:0000313" key="7">
    <source>
        <dbReference type="EMBL" id="CAK9031977.1"/>
    </source>
</evidence>
<comment type="subcellular location">
    <subcellularLocation>
        <location evidence="1">Membrane</location>
        <topology evidence="1">Multi-pass membrane protein</topology>
    </subcellularLocation>
</comment>
<comment type="caution">
    <text evidence="7">The sequence shown here is derived from an EMBL/GenBank/DDBJ whole genome shotgun (WGS) entry which is preliminary data.</text>
</comment>
<sequence length="249" mass="27110">MAEVVVIPGLELGKLAVSPWFMAGATALVTACDAVCRRVDAEAGAEQLRLSNAFAASFALVMSLMSLDYVFLQLGQGSWEEIEAVLHPSRGVALGPSEAAAGLRICVMMFAYMVSDLVERVMYSQLDVRMVTHHLACLVGLVLAIGFGHSPVYCVALSISELSTPAVCLFEVIEAEGSRMAKFMDPTGYTLNVVFPVRVAWFSWLCWIWISELQPQDLEGPTRNSLGVGCVVVLTLLNWSWYLQLLIGT</sequence>
<feature type="non-terminal residue" evidence="7">
    <location>
        <position position="249"/>
    </location>
</feature>
<evidence type="ECO:0000256" key="2">
    <source>
        <dbReference type="ARBA" id="ARBA00022692"/>
    </source>
</evidence>
<keyword evidence="2 5" id="KW-0812">Transmembrane</keyword>
<proteinExistence type="predicted"/>
<feature type="transmembrane region" description="Helical" evidence="5">
    <location>
        <begin position="222"/>
        <end position="242"/>
    </location>
</feature>
<dbReference type="InterPro" id="IPR050846">
    <property type="entry name" value="TLCD"/>
</dbReference>
<feature type="transmembrane region" description="Helical" evidence="5">
    <location>
        <begin position="92"/>
        <end position="114"/>
    </location>
</feature>
<feature type="transmembrane region" description="Helical" evidence="5">
    <location>
        <begin position="135"/>
        <end position="159"/>
    </location>
</feature>
<dbReference type="Pfam" id="PF03798">
    <property type="entry name" value="TRAM_LAG1_CLN8"/>
    <property type="match status" value="1"/>
</dbReference>
<evidence type="ECO:0000256" key="3">
    <source>
        <dbReference type="ARBA" id="ARBA00022989"/>
    </source>
</evidence>
<dbReference type="InterPro" id="IPR006634">
    <property type="entry name" value="TLC-dom"/>
</dbReference>
<evidence type="ECO:0000256" key="5">
    <source>
        <dbReference type="SAM" id="Phobius"/>
    </source>
</evidence>
<keyword evidence="3 5" id="KW-1133">Transmembrane helix</keyword>
<dbReference type="EMBL" id="CAXAMM010013689">
    <property type="protein sequence ID" value="CAK9031977.1"/>
    <property type="molecule type" value="Genomic_DNA"/>
</dbReference>
<keyword evidence="4 5" id="KW-0472">Membrane</keyword>
<reference evidence="7 8" key="1">
    <citation type="submission" date="2024-02" db="EMBL/GenBank/DDBJ databases">
        <authorList>
            <person name="Chen Y."/>
            <person name="Shah S."/>
            <person name="Dougan E. K."/>
            <person name="Thang M."/>
            <person name="Chan C."/>
        </authorList>
    </citation>
    <scope>NUCLEOTIDE SEQUENCE [LARGE SCALE GENOMIC DNA]</scope>
</reference>
<evidence type="ECO:0000259" key="6">
    <source>
        <dbReference type="Pfam" id="PF03798"/>
    </source>
</evidence>
<evidence type="ECO:0000256" key="1">
    <source>
        <dbReference type="ARBA" id="ARBA00004141"/>
    </source>
</evidence>
<organism evidence="7 8">
    <name type="scientific">Durusdinium trenchii</name>
    <dbReference type="NCBI Taxonomy" id="1381693"/>
    <lineage>
        <taxon>Eukaryota</taxon>
        <taxon>Sar</taxon>
        <taxon>Alveolata</taxon>
        <taxon>Dinophyceae</taxon>
        <taxon>Suessiales</taxon>
        <taxon>Symbiodiniaceae</taxon>
        <taxon>Durusdinium</taxon>
    </lineage>
</organism>